<gene>
    <name evidence="3" type="ORF">CYFUS_008314</name>
</gene>
<evidence type="ECO:0000313" key="3">
    <source>
        <dbReference type="EMBL" id="ATB42835.1"/>
    </source>
</evidence>
<dbReference type="GO" id="GO:0005829">
    <property type="term" value="C:cytosol"/>
    <property type="evidence" value="ECO:0007669"/>
    <property type="project" value="TreeGrafter"/>
</dbReference>
<feature type="region of interest" description="Disordered" evidence="1">
    <location>
        <begin position="1"/>
        <end position="26"/>
    </location>
</feature>
<protein>
    <recommendedName>
        <fullName evidence="2">Cyclic nucleotide-binding domain-containing protein</fullName>
    </recommendedName>
</protein>
<dbReference type="EMBL" id="CP022098">
    <property type="protein sequence ID" value="ATB42835.1"/>
    <property type="molecule type" value="Genomic_DNA"/>
</dbReference>
<feature type="domain" description="Cyclic nucleotide-binding" evidence="2">
    <location>
        <begin position="240"/>
        <end position="344"/>
    </location>
</feature>
<evidence type="ECO:0000313" key="4">
    <source>
        <dbReference type="Proteomes" id="UP000217257"/>
    </source>
</evidence>
<reference evidence="3 4" key="1">
    <citation type="submission" date="2017-06" db="EMBL/GenBank/DDBJ databases">
        <title>Sequencing and comparative analysis of myxobacterial genomes.</title>
        <authorList>
            <person name="Rupp O."/>
            <person name="Goesmann A."/>
            <person name="Sogaard-Andersen L."/>
        </authorList>
    </citation>
    <scope>NUCLEOTIDE SEQUENCE [LARGE SCALE GENOMIC DNA]</scope>
    <source>
        <strain evidence="3 4">DSM 52655</strain>
    </source>
</reference>
<dbReference type="PRINTS" id="PR00103">
    <property type="entry name" value="CAMPKINASE"/>
</dbReference>
<dbReference type="Gene3D" id="2.60.120.10">
    <property type="entry name" value="Jelly Rolls"/>
    <property type="match status" value="2"/>
</dbReference>
<dbReference type="InterPro" id="IPR014710">
    <property type="entry name" value="RmlC-like_jellyroll"/>
</dbReference>
<accession>A0A250JG08</accession>
<dbReference type="PANTHER" id="PTHR24567">
    <property type="entry name" value="CRP FAMILY TRANSCRIPTIONAL REGULATORY PROTEIN"/>
    <property type="match status" value="1"/>
</dbReference>
<dbReference type="Proteomes" id="UP000217257">
    <property type="component" value="Chromosome"/>
</dbReference>
<dbReference type="RefSeq" id="WP_095990333.1">
    <property type="nucleotide sequence ID" value="NZ_CP022098.1"/>
</dbReference>
<dbReference type="Pfam" id="PF00027">
    <property type="entry name" value="cNMP_binding"/>
    <property type="match status" value="2"/>
</dbReference>
<feature type="domain" description="Cyclic nucleotide-binding" evidence="2">
    <location>
        <begin position="109"/>
        <end position="212"/>
    </location>
</feature>
<dbReference type="InterPro" id="IPR050397">
    <property type="entry name" value="Env_Response_Regulators"/>
</dbReference>
<feature type="compositionally biased region" description="Basic and acidic residues" evidence="1">
    <location>
        <begin position="1"/>
        <end position="13"/>
    </location>
</feature>
<dbReference type="SUPFAM" id="SSF51206">
    <property type="entry name" value="cAMP-binding domain-like"/>
    <property type="match status" value="2"/>
</dbReference>
<dbReference type="InterPro" id="IPR018490">
    <property type="entry name" value="cNMP-bd_dom_sf"/>
</dbReference>
<evidence type="ECO:0000259" key="2">
    <source>
        <dbReference type="PROSITE" id="PS50042"/>
    </source>
</evidence>
<dbReference type="CDD" id="cd00038">
    <property type="entry name" value="CAP_ED"/>
    <property type="match status" value="2"/>
</dbReference>
<dbReference type="KEGG" id="cfus:CYFUS_008314"/>
<dbReference type="PANTHER" id="PTHR24567:SF68">
    <property type="entry name" value="DNA-BINDING TRANSCRIPTIONAL DUAL REGULATOR CRP"/>
    <property type="match status" value="1"/>
</dbReference>
<dbReference type="PROSITE" id="PS50042">
    <property type="entry name" value="CNMP_BINDING_3"/>
    <property type="match status" value="2"/>
</dbReference>
<name>A0A250JG08_9BACT</name>
<organism evidence="3 4">
    <name type="scientific">Cystobacter fuscus</name>
    <dbReference type="NCBI Taxonomy" id="43"/>
    <lineage>
        <taxon>Bacteria</taxon>
        <taxon>Pseudomonadati</taxon>
        <taxon>Myxococcota</taxon>
        <taxon>Myxococcia</taxon>
        <taxon>Myxococcales</taxon>
        <taxon>Cystobacterineae</taxon>
        <taxon>Archangiaceae</taxon>
        <taxon>Cystobacter</taxon>
    </lineage>
</organism>
<dbReference type="AlphaFoldDB" id="A0A250JG08"/>
<dbReference type="SMART" id="SM00100">
    <property type="entry name" value="cNMP"/>
    <property type="match status" value="2"/>
</dbReference>
<dbReference type="GO" id="GO:0003700">
    <property type="term" value="F:DNA-binding transcription factor activity"/>
    <property type="evidence" value="ECO:0007669"/>
    <property type="project" value="TreeGrafter"/>
</dbReference>
<dbReference type="InterPro" id="IPR000595">
    <property type="entry name" value="cNMP-bd_dom"/>
</dbReference>
<sequence>MSSDTSRELHDEAVQLPSSEQPEESLSDYEHLAETWARRGWLMRAISLCKVILRFEPDHEPTRRLLAEFDVRKMALLAKLGLSVPMPMGQVSAHQTGQAEGRTSQRVSLLSRLGEKEFLSVMEALELREFHAGETIVEEGEPGDSMFAIVEGSVEVVRTLKSGRRRTVAFMGEGDFFGEMSILSGVPRLASVKAFERTAVLELSRERLERLIQRYPSVAQMLRAYHHEHLLSDVLRGNPLFRLLPPERRAALAGEFQLRARAKGAILLEQGTPVDALYLLLRGRCQVLHRHPDGSERLLRTLEEGDIFGEISLMLGLTATATVRAETTCLLLRLDWGSCDRFLMDQPGLCDALSRMSNDRILYSSGLFLEPAARGEAPRRS</sequence>
<evidence type="ECO:0000256" key="1">
    <source>
        <dbReference type="SAM" id="MobiDB-lite"/>
    </source>
</evidence>
<proteinExistence type="predicted"/>